<organism evidence="2 3">
    <name type="scientific">Candolleomyces aberdarensis</name>
    <dbReference type="NCBI Taxonomy" id="2316362"/>
    <lineage>
        <taxon>Eukaryota</taxon>
        <taxon>Fungi</taxon>
        <taxon>Dikarya</taxon>
        <taxon>Basidiomycota</taxon>
        <taxon>Agaricomycotina</taxon>
        <taxon>Agaricomycetes</taxon>
        <taxon>Agaricomycetidae</taxon>
        <taxon>Agaricales</taxon>
        <taxon>Agaricineae</taxon>
        <taxon>Psathyrellaceae</taxon>
        <taxon>Candolleomyces</taxon>
    </lineage>
</organism>
<protein>
    <submittedName>
        <fullName evidence="2">Uncharacterized protein</fullName>
    </submittedName>
</protein>
<dbReference type="AlphaFoldDB" id="A0A4Q2D197"/>
<evidence type="ECO:0000256" key="1">
    <source>
        <dbReference type="SAM" id="MobiDB-lite"/>
    </source>
</evidence>
<feature type="compositionally biased region" description="Polar residues" evidence="1">
    <location>
        <begin position="9"/>
        <end position="20"/>
    </location>
</feature>
<evidence type="ECO:0000313" key="2">
    <source>
        <dbReference type="EMBL" id="RXW12950.1"/>
    </source>
</evidence>
<dbReference type="EMBL" id="SDEE01001064">
    <property type="protein sequence ID" value="RXW12950.1"/>
    <property type="molecule type" value="Genomic_DNA"/>
</dbReference>
<feature type="compositionally biased region" description="Basic and acidic residues" evidence="1">
    <location>
        <begin position="22"/>
        <end position="31"/>
    </location>
</feature>
<feature type="region of interest" description="Disordered" evidence="1">
    <location>
        <begin position="9"/>
        <end position="32"/>
    </location>
</feature>
<reference evidence="2 3" key="1">
    <citation type="submission" date="2019-01" db="EMBL/GenBank/DDBJ databases">
        <title>Draft genome sequence of Psathyrella aberdarensis IHI B618.</title>
        <authorList>
            <person name="Buettner E."/>
            <person name="Kellner H."/>
        </authorList>
    </citation>
    <scope>NUCLEOTIDE SEQUENCE [LARGE SCALE GENOMIC DNA]</scope>
    <source>
        <strain evidence="2 3">IHI B618</strain>
    </source>
</reference>
<dbReference type="Proteomes" id="UP000290288">
    <property type="component" value="Unassembled WGS sequence"/>
</dbReference>
<dbReference type="STRING" id="2316362.A0A4Q2D197"/>
<evidence type="ECO:0000313" key="3">
    <source>
        <dbReference type="Proteomes" id="UP000290288"/>
    </source>
</evidence>
<dbReference type="OrthoDB" id="2742740at2759"/>
<name>A0A4Q2D197_9AGAR</name>
<accession>A0A4Q2D197</accession>
<proteinExistence type="predicted"/>
<sequence>MVDLTLLLVTQQSHNPPQDNEGNEKENDPEQQKANLEGLQSSLNFVNDIRNACVSDSIFPQDLQTAILKPIEGNFDPDDPDVEILLTVYLSISNASEEVNRKIQTMVQNRWPQSKMFSYEQIRKKVQEFSQVAPIVSNMWFNSCVAYTSEFRDCDTCQECGEARFKTNSKGKQILFSSHWPNDPGTVAKSDER</sequence>
<gene>
    <name evidence="2" type="ORF">EST38_g12904</name>
</gene>
<keyword evidence="3" id="KW-1185">Reference proteome</keyword>
<comment type="caution">
    <text evidence="2">The sequence shown here is derived from an EMBL/GenBank/DDBJ whole genome shotgun (WGS) entry which is preliminary data.</text>
</comment>